<proteinExistence type="predicted"/>
<protein>
    <submittedName>
        <fullName evidence="1">Uncharacterized protein</fullName>
    </submittedName>
</protein>
<dbReference type="RefSeq" id="WP_185372893.1">
    <property type="nucleotide sequence ID" value="NZ_JAAROL010000001.1"/>
</dbReference>
<accession>A0A7X0WCF0</accession>
<organism evidence="1 2">
    <name type="scientific">Listeria booriae</name>
    <dbReference type="NCBI Taxonomy" id="1552123"/>
    <lineage>
        <taxon>Bacteria</taxon>
        <taxon>Bacillati</taxon>
        <taxon>Bacillota</taxon>
        <taxon>Bacilli</taxon>
        <taxon>Bacillales</taxon>
        <taxon>Listeriaceae</taxon>
        <taxon>Listeria</taxon>
    </lineage>
</organism>
<comment type="caution">
    <text evidence="1">The sequence shown here is derived from an EMBL/GenBank/DDBJ whole genome shotgun (WGS) entry which is preliminary data.</text>
</comment>
<dbReference type="Proteomes" id="UP000532866">
    <property type="component" value="Unassembled WGS sequence"/>
</dbReference>
<sequence length="186" mass="21491">MTKLTISKELEAKITQAIEKLAWEVPYTNLDIMFAISGYLSDFDLYDNGLTAKDIFDLATGNYSIKKHYEVGRYYISTDMIFKVLAIENDKVKISVYHEECDVYINDGVLHFQSDFDKESRPATSSKVKLFNRVEQFYAQGRKLNQFREGDVVRDSVGNLLYYRNTHASYDTSLTLVCTKEKRGDL</sequence>
<reference evidence="1 2" key="1">
    <citation type="submission" date="2020-03" db="EMBL/GenBank/DDBJ databases">
        <title>Soil Listeria distribution.</title>
        <authorList>
            <person name="Liao J."/>
            <person name="Wiedmann M."/>
        </authorList>
    </citation>
    <scope>NUCLEOTIDE SEQUENCE [LARGE SCALE GENOMIC DNA]</scope>
    <source>
        <strain evidence="1 2">FSL L7-1833</strain>
    </source>
</reference>
<name>A0A7X0WCF0_9LIST</name>
<dbReference type="AlphaFoldDB" id="A0A7X0WCF0"/>
<evidence type="ECO:0000313" key="1">
    <source>
        <dbReference type="EMBL" id="MBC1331065.1"/>
    </source>
</evidence>
<gene>
    <name evidence="1" type="ORF">HB759_03790</name>
</gene>
<evidence type="ECO:0000313" key="2">
    <source>
        <dbReference type="Proteomes" id="UP000532866"/>
    </source>
</evidence>
<dbReference type="EMBL" id="JAAROL010000001">
    <property type="protein sequence ID" value="MBC1331065.1"/>
    <property type="molecule type" value="Genomic_DNA"/>
</dbReference>